<dbReference type="InterPro" id="IPR037883">
    <property type="entry name" value="Knr4/Smi1-like_sf"/>
</dbReference>
<dbReference type="EMBL" id="VIFM01000003">
    <property type="protein sequence ID" value="TQF17839.1"/>
    <property type="molecule type" value="Genomic_DNA"/>
</dbReference>
<dbReference type="Proteomes" id="UP000315369">
    <property type="component" value="Unassembled WGS sequence"/>
</dbReference>
<evidence type="ECO:0000313" key="2">
    <source>
        <dbReference type="Proteomes" id="UP000315369"/>
    </source>
</evidence>
<organism evidence="1 2">
    <name type="scientific">Myxococcus llanfairpwllgwyngyllgogerychwyrndrobwllllantysiliogogogochensis</name>
    <dbReference type="NCBI Taxonomy" id="2590453"/>
    <lineage>
        <taxon>Bacteria</taxon>
        <taxon>Pseudomonadati</taxon>
        <taxon>Myxococcota</taxon>
        <taxon>Myxococcia</taxon>
        <taxon>Myxococcales</taxon>
        <taxon>Cystobacterineae</taxon>
        <taxon>Myxococcaceae</taxon>
        <taxon>Myxococcus</taxon>
    </lineage>
</organism>
<accession>A0A540X9G9</accession>
<evidence type="ECO:0008006" key="3">
    <source>
        <dbReference type="Google" id="ProtNLM"/>
    </source>
</evidence>
<name>A0A540X9G9_9BACT</name>
<keyword evidence="2" id="KW-1185">Reference proteome</keyword>
<protein>
    <recommendedName>
        <fullName evidence="3">Knr4/Smi1-like domain-containing protein</fullName>
    </recommendedName>
</protein>
<gene>
    <name evidence="1" type="ORF">FJV41_01470</name>
</gene>
<evidence type="ECO:0000313" key="1">
    <source>
        <dbReference type="EMBL" id="TQF17839.1"/>
    </source>
</evidence>
<dbReference type="AlphaFoldDB" id="A0A540X9G9"/>
<comment type="caution">
    <text evidence="1">The sequence shown here is derived from an EMBL/GenBank/DDBJ whole genome shotgun (WGS) entry which is preliminary data.</text>
</comment>
<dbReference type="SUPFAM" id="SSF160631">
    <property type="entry name" value="SMI1/KNR4-like"/>
    <property type="match status" value="1"/>
</dbReference>
<proteinExistence type="predicted"/>
<reference evidence="1 2" key="1">
    <citation type="submission" date="2019-06" db="EMBL/GenBank/DDBJ databases">
        <authorList>
            <person name="Livingstone P."/>
            <person name="Whitworth D."/>
        </authorList>
    </citation>
    <scope>NUCLEOTIDE SEQUENCE [LARGE SCALE GENOMIC DNA]</scope>
    <source>
        <strain evidence="1 2">AM401</strain>
    </source>
</reference>
<sequence length="133" mass="15179">MKQPMLFRWRNPIPEDTLLRWARRYGSVPTDLLRFWSSTGGGEAFETETFLSPVGEPATGDDIDGVTSSYRKAGLAPGWVVFHVGLGLSAFHPIDGRFAWFDQRTGEPTQVFKSLHDWYRGTLRHEYAVRYAL</sequence>